<reference evidence="1" key="2">
    <citation type="journal article" date="2023" name="Commun. Biol.">
        <title>Intrasexual cuticular hydrocarbon dimorphism in a wasp sheds light on hydrocarbon biosynthesis genes in Hymenoptera.</title>
        <authorList>
            <person name="Moris V.C."/>
            <person name="Podsiadlowski L."/>
            <person name="Martin S."/>
            <person name="Oeyen J.P."/>
            <person name="Donath A."/>
            <person name="Petersen M."/>
            <person name="Wilbrandt J."/>
            <person name="Misof B."/>
            <person name="Liedtke D."/>
            <person name="Thamm M."/>
            <person name="Scheiner R."/>
            <person name="Schmitt T."/>
            <person name="Niehuis O."/>
        </authorList>
    </citation>
    <scope>NUCLEOTIDE SEQUENCE</scope>
    <source>
        <strain evidence="1">GBR_01_08_01A</strain>
    </source>
</reference>
<evidence type="ECO:0000313" key="1">
    <source>
        <dbReference type="EMBL" id="KAK2577600.1"/>
    </source>
</evidence>
<gene>
    <name evidence="1" type="ORF">KPH14_012798</name>
</gene>
<organism evidence="1 2">
    <name type="scientific">Odynerus spinipes</name>
    <dbReference type="NCBI Taxonomy" id="1348599"/>
    <lineage>
        <taxon>Eukaryota</taxon>
        <taxon>Metazoa</taxon>
        <taxon>Ecdysozoa</taxon>
        <taxon>Arthropoda</taxon>
        <taxon>Hexapoda</taxon>
        <taxon>Insecta</taxon>
        <taxon>Pterygota</taxon>
        <taxon>Neoptera</taxon>
        <taxon>Endopterygota</taxon>
        <taxon>Hymenoptera</taxon>
        <taxon>Apocrita</taxon>
        <taxon>Aculeata</taxon>
        <taxon>Vespoidea</taxon>
        <taxon>Vespidae</taxon>
        <taxon>Eumeninae</taxon>
        <taxon>Odynerus</taxon>
    </lineage>
</organism>
<reference evidence="1" key="1">
    <citation type="submission" date="2021-08" db="EMBL/GenBank/DDBJ databases">
        <authorList>
            <person name="Misof B."/>
            <person name="Oliver O."/>
            <person name="Podsiadlowski L."/>
            <person name="Donath A."/>
            <person name="Peters R."/>
            <person name="Mayer C."/>
            <person name="Rust J."/>
            <person name="Gunkel S."/>
            <person name="Lesny P."/>
            <person name="Martin S."/>
            <person name="Oeyen J.P."/>
            <person name="Petersen M."/>
            <person name="Panagiotis P."/>
            <person name="Wilbrandt J."/>
            <person name="Tanja T."/>
        </authorList>
    </citation>
    <scope>NUCLEOTIDE SEQUENCE</scope>
    <source>
        <strain evidence="1">GBR_01_08_01A</strain>
        <tissue evidence="1">Thorax + abdomen</tissue>
    </source>
</reference>
<evidence type="ECO:0000313" key="2">
    <source>
        <dbReference type="Proteomes" id="UP001258017"/>
    </source>
</evidence>
<dbReference type="AlphaFoldDB" id="A0AAD9RDT9"/>
<dbReference type="EMBL" id="JAIFRP010004243">
    <property type="protein sequence ID" value="KAK2577600.1"/>
    <property type="molecule type" value="Genomic_DNA"/>
</dbReference>
<sequence length="89" mass="10001">MLRFPRKRVDAPIYGLGSTQTAHAKSFVHIEMSSSYNPDLKVEFTALILNQLTHKLPELSCETWPHIAYLQLADPAYSSSTRLDLVIGV</sequence>
<keyword evidence="2" id="KW-1185">Reference proteome</keyword>
<feature type="non-terminal residue" evidence="1">
    <location>
        <position position="89"/>
    </location>
</feature>
<protein>
    <submittedName>
        <fullName evidence="1">Uncharacterized protein</fullName>
    </submittedName>
</protein>
<name>A0AAD9RDT9_9HYME</name>
<accession>A0AAD9RDT9</accession>
<comment type="caution">
    <text evidence="1">The sequence shown here is derived from an EMBL/GenBank/DDBJ whole genome shotgun (WGS) entry which is preliminary data.</text>
</comment>
<proteinExistence type="predicted"/>
<dbReference type="Proteomes" id="UP001258017">
    <property type="component" value="Unassembled WGS sequence"/>
</dbReference>